<dbReference type="InterPro" id="IPR042183">
    <property type="entry name" value="MmgE/PrpD_sf_1"/>
</dbReference>
<name>A0A2U2N0G4_9GAMM</name>
<dbReference type="Gene3D" id="3.30.1330.120">
    <property type="entry name" value="2-methylcitrate dehydratase PrpD"/>
    <property type="match status" value="1"/>
</dbReference>
<organism evidence="4 5">
    <name type="scientific">Sediminicurvatus halobius</name>
    <dbReference type="NCBI Taxonomy" id="2182432"/>
    <lineage>
        <taxon>Bacteria</taxon>
        <taxon>Pseudomonadati</taxon>
        <taxon>Pseudomonadota</taxon>
        <taxon>Gammaproteobacteria</taxon>
        <taxon>Chromatiales</taxon>
        <taxon>Ectothiorhodospiraceae</taxon>
        <taxon>Sediminicurvatus</taxon>
    </lineage>
</organism>
<proteinExistence type="inferred from homology"/>
<dbReference type="InterPro" id="IPR036148">
    <property type="entry name" value="MmgE/PrpD_sf"/>
</dbReference>
<evidence type="ECO:0000313" key="4">
    <source>
        <dbReference type="EMBL" id="PWG62735.1"/>
    </source>
</evidence>
<gene>
    <name evidence="4" type="ORF">DEM34_11350</name>
</gene>
<evidence type="ECO:0000313" key="5">
    <source>
        <dbReference type="Proteomes" id="UP000245474"/>
    </source>
</evidence>
<evidence type="ECO:0000259" key="2">
    <source>
        <dbReference type="Pfam" id="PF03972"/>
    </source>
</evidence>
<dbReference type="AlphaFoldDB" id="A0A2U2N0G4"/>
<dbReference type="EMBL" id="QFFI01000016">
    <property type="protein sequence ID" value="PWG62735.1"/>
    <property type="molecule type" value="Genomic_DNA"/>
</dbReference>
<dbReference type="InterPro" id="IPR042188">
    <property type="entry name" value="MmgE/PrpD_sf_2"/>
</dbReference>
<dbReference type="RefSeq" id="WP_109678934.1">
    <property type="nucleotide sequence ID" value="NZ_CP086615.1"/>
</dbReference>
<comment type="caution">
    <text evidence="4">The sequence shown here is derived from an EMBL/GenBank/DDBJ whole genome shotgun (WGS) entry which is preliminary data.</text>
</comment>
<comment type="similarity">
    <text evidence="1">Belongs to the PrpD family.</text>
</comment>
<dbReference type="PANTHER" id="PTHR16943:SF8">
    <property type="entry name" value="2-METHYLCITRATE DEHYDRATASE"/>
    <property type="match status" value="1"/>
</dbReference>
<dbReference type="OrthoDB" id="9791416at2"/>
<feature type="domain" description="MmgE/PrpD C-terminal" evidence="3">
    <location>
        <begin position="285"/>
        <end position="451"/>
    </location>
</feature>
<accession>A0A2U2N0G4</accession>
<evidence type="ECO:0000259" key="3">
    <source>
        <dbReference type="Pfam" id="PF19305"/>
    </source>
</evidence>
<reference evidence="4 5" key="1">
    <citation type="submission" date="2018-05" db="EMBL/GenBank/DDBJ databases">
        <title>Spiribacter halobius sp. nov., a moderately halophilic bacterium isolated from marine solar saltern.</title>
        <authorList>
            <person name="Zheng W.-S."/>
            <person name="Lu D.-C."/>
            <person name="Du Z.-J."/>
        </authorList>
    </citation>
    <scope>NUCLEOTIDE SEQUENCE [LARGE SCALE GENOMIC DNA]</scope>
    <source>
        <strain evidence="4 5">E85</strain>
    </source>
</reference>
<dbReference type="SUPFAM" id="SSF103378">
    <property type="entry name" value="2-methylcitrate dehydratase PrpD"/>
    <property type="match status" value="1"/>
</dbReference>
<evidence type="ECO:0000256" key="1">
    <source>
        <dbReference type="ARBA" id="ARBA00006174"/>
    </source>
</evidence>
<dbReference type="Pfam" id="PF19305">
    <property type="entry name" value="MmgE_PrpD_C"/>
    <property type="match status" value="1"/>
</dbReference>
<dbReference type="InterPro" id="IPR045336">
    <property type="entry name" value="MmgE_PrpD_N"/>
</dbReference>
<dbReference type="GO" id="GO:0016829">
    <property type="term" value="F:lyase activity"/>
    <property type="evidence" value="ECO:0007669"/>
    <property type="project" value="InterPro"/>
</dbReference>
<dbReference type="InterPro" id="IPR045337">
    <property type="entry name" value="MmgE_PrpD_C"/>
</dbReference>
<feature type="domain" description="MmgE/PrpD N-terminal" evidence="2">
    <location>
        <begin position="14"/>
        <end position="259"/>
    </location>
</feature>
<sequence length="473" mass="51127">MTSNDDTNITAGAARFASQLGYADLPSEALHVGRRCMIDGIGQFIAGSTTGPVRLVRDDVLDQGGRPDALLPGTGGRRAPAALAARVLGTAGHALDWDDTQATRDSRHTYGLLTHPTVPPLAAALALSQGALGEVDGRRFMVAFQAGFEVECKIAEWMLPDAYRRGLHASAAEGTLGAAVTAARLMELDEDRMRHAIGIAASRSSAGIRANVGTMTKPLHFGGAAEHGVTAALLAARGLEASPSALDGAYGFLTVFSGGIFEEKLQEGFGQTFSIVDPGVAVKPYPSGILSHQAMDAMLGLVREHDLKPEDVATVRFHAGSNILKPLSYRFAEDHLQAKFCMPALLAMILLRRQAGQDEFTDAFVGSEAMRAMQSRIETVFDPEIERLGFDRIRSRIEVHTHDGRVLERRADERYRGSPEHPMSDAEMEEKFRVCTRGILPKPRLEELLQAIWGIDDNTGNDAGRLAKLMEYD</sequence>
<dbReference type="PANTHER" id="PTHR16943">
    <property type="entry name" value="2-METHYLCITRATE DEHYDRATASE-RELATED"/>
    <property type="match status" value="1"/>
</dbReference>
<dbReference type="Gene3D" id="1.10.4100.10">
    <property type="entry name" value="2-methylcitrate dehydratase PrpD"/>
    <property type="match status" value="1"/>
</dbReference>
<keyword evidence="5" id="KW-1185">Reference proteome</keyword>
<protein>
    <submittedName>
        <fullName evidence="4">MmgE/PrpD family protein</fullName>
    </submittedName>
</protein>
<dbReference type="Pfam" id="PF03972">
    <property type="entry name" value="MmgE_PrpD_N"/>
    <property type="match status" value="1"/>
</dbReference>
<dbReference type="Proteomes" id="UP000245474">
    <property type="component" value="Unassembled WGS sequence"/>
</dbReference>
<dbReference type="InterPro" id="IPR005656">
    <property type="entry name" value="MmgE_PrpD"/>
</dbReference>